<dbReference type="InterPro" id="IPR027385">
    <property type="entry name" value="Beta-barrel_OMP"/>
</dbReference>
<dbReference type="Pfam" id="PF13505">
    <property type="entry name" value="OMP_b-brl"/>
    <property type="match status" value="1"/>
</dbReference>
<sequence length="213" mass="23989">MRLSLLMSALAGAMCFTATAAEWPGHRYIEGSFLSFEDKFDGDRNDYSGYGLKGSFKINQHLFIAGEYSRVEDTVRFSDGYDEYRIRNQAIGLGVITPFAPNTTLDLAGYIGNYQLKDTIVDGNFIERFEDKYDYLKIEGTVRSMITPQVELYGRLGYEYLDESGIVDKSQFTQAVGLHYFFSPNISVLAEFSRGDFLGGTFTQGKLGARFSF</sequence>
<accession>A0ABT9GY14</accession>
<feature type="signal peptide" evidence="2">
    <location>
        <begin position="1"/>
        <end position="20"/>
    </location>
</feature>
<proteinExistence type="predicted"/>
<evidence type="ECO:0000256" key="1">
    <source>
        <dbReference type="ARBA" id="ARBA00022729"/>
    </source>
</evidence>
<gene>
    <name evidence="4" type="ORF">Q3O60_07130</name>
</gene>
<dbReference type="Gene3D" id="2.40.160.10">
    <property type="entry name" value="Porin"/>
    <property type="match status" value="1"/>
</dbReference>
<dbReference type="EMBL" id="JAUZVZ010000008">
    <property type="protein sequence ID" value="MDP4535955.1"/>
    <property type="molecule type" value="Genomic_DNA"/>
</dbReference>
<keyword evidence="1 2" id="KW-0732">Signal</keyword>
<dbReference type="SUPFAM" id="SSF56935">
    <property type="entry name" value="Porins"/>
    <property type="match status" value="1"/>
</dbReference>
<feature type="chain" id="PRO_5046118914" evidence="2">
    <location>
        <begin position="21"/>
        <end position="213"/>
    </location>
</feature>
<name>A0ABT9GY14_9GAMM</name>
<dbReference type="RefSeq" id="WP_305893221.1">
    <property type="nucleotide sequence ID" value="NZ_JAUZVZ010000008.1"/>
</dbReference>
<evidence type="ECO:0000313" key="4">
    <source>
        <dbReference type="EMBL" id="MDP4535955.1"/>
    </source>
</evidence>
<evidence type="ECO:0000313" key="5">
    <source>
        <dbReference type="Proteomes" id="UP001231616"/>
    </source>
</evidence>
<dbReference type="InterPro" id="IPR023614">
    <property type="entry name" value="Porin_dom_sf"/>
</dbReference>
<organism evidence="4 5">
    <name type="scientific">Alkalimonas collagenimarina</name>
    <dbReference type="NCBI Taxonomy" id="400390"/>
    <lineage>
        <taxon>Bacteria</taxon>
        <taxon>Pseudomonadati</taxon>
        <taxon>Pseudomonadota</taxon>
        <taxon>Gammaproteobacteria</taxon>
        <taxon>Alkalimonas</taxon>
    </lineage>
</organism>
<evidence type="ECO:0000256" key="2">
    <source>
        <dbReference type="SAM" id="SignalP"/>
    </source>
</evidence>
<keyword evidence="5" id="KW-1185">Reference proteome</keyword>
<reference evidence="4 5" key="1">
    <citation type="submission" date="2023-08" db="EMBL/GenBank/DDBJ databases">
        <authorList>
            <person name="Joshi A."/>
            <person name="Thite S."/>
        </authorList>
    </citation>
    <scope>NUCLEOTIDE SEQUENCE [LARGE SCALE GENOMIC DNA]</scope>
    <source>
        <strain evidence="4 5">AC40</strain>
    </source>
</reference>
<evidence type="ECO:0000259" key="3">
    <source>
        <dbReference type="Pfam" id="PF13505"/>
    </source>
</evidence>
<protein>
    <submittedName>
        <fullName evidence="4">Outer membrane beta-barrel protein</fullName>
    </submittedName>
</protein>
<feature type="domain" description="Outer membrane protein beta-barrel" evidence="3">
    <location>
        <begin position="9"/>
        <end position="211"/>
    </location>
</feature>
<comment type="caution">
    <text evidence="4">The sequence shown here is derived from an EMBL/GenBank/DDBJ whole genome shotgun (WGS) entry which is preliminary data.</text>
</comment>
<dbReference type="Proteomes" id="UP001231616">
    <property type="component" value="Unassembled WGS sequence"/>
</dbReference>